<dbReference type="InterPro" id="IPR001584">
    <property type="entry name" value="Integrase_cat-core"/>
</dbReference>
<reference evidence="3 4" key="1">
    <citation type="journal article" date="2020" name="Nature">
        <title>Bacterial chemolithoautotrophy via manganese oxidation.</title>
        <authorList>
            <person name="Yu H."/>
            <person name="Leadbetter J.R."/>
        </authorList>
    </citation>
    <scope>NUCLEOTIDE SEQUENCE [LARGE SCALE GENOMIC DNA]</scope>
    <source>
        <strain evidence="3 4">RBP-1</strain>
    </source>
</reference>
<dbReference type="EMBL" id="VTOX01000019">
    <property type="protein sequence ID" value="NKE69128.1"/>
    <property type="molecule type" value="Genomic_DNA"/>
</dbReference>
<comment type="similarity">
    <text evidence="1">Belongs to the transposase IS21/IS408/IS1162 family.</text>
</comment>
<dbReference type="GO" id="GO:0015074">
    <property type="term" value="P:DNA integration"/>
    <property type="evidence" value="ECO:0007669"/>
    <property type="project" value="InterPro"/>
</dbReference>
<sequence>MARRRIEMFQYRQALVRLRAGDSERDIARSGLMGRQKLAAVRELAQARGWLDPSHQLPDEALIGAALGERRRAASTVSSVQPWRELVAEWQDAGVQGKAIHAALVRLHGYGGSYSSVARLLVDLRGRRPPDVTVRLDFEPGEAAQVDFGAGPLLTHPDGRLRRTWAFVMTLAHSRHQYLEFVWDQTVATWLGCHRRAFEWFAGVPRRLVIDNPKCAITRACVHDPQVQRSYGQCAEGYGFRIDACPPRDPQKKGIVEAGVKYVKNNFLPTRSFRDLADLNAQARTWVLQEAGCRVHGTTHAKPLALYELEQAHLGPLPAIAPDLGEWHRVTVHRDCHVQFDRALYSAPFRLVGQTLWLRATDAAVALYEDWTHVATHARALRPGERRTLREHLPPAAQAFFAHDRRWCAQQAREVGPACESLIERLLADRVMERLRAAQGVLHLVQQFGRERVEAACQRALVHDSPYYRTVKTILHTGADLRAEFADVPTVTYGASRFARDAASLFAPQQGDLLH</sequence>
<dbReference type="PROSITE" id="PS50994">
    <property type="entry name" value="INTEGRASE"/>
    <property type="match status" value="1"/>
</dbReference>
<name>A0A7X6I959_9BURK</name>
<dbReference type="InterPro" id="IPR036397">
    <property type="entry name" value="RNaseH_sf"/>
</dbReference>
<gene>
    <name evidence="3" type="ORF">RAMLITH_25270</name>
</gene>
<evidence type="ECO:0000259" key="2">
    <source>
        <dbReference type="PROSITE" id="PS50994"/>
    </source>
</evidence>
<dbReference type="Proteomes" id="UP000521868">
    <property type="component" value="Unassembled WGS sequence"/>
</dbReference>
<protein>
    <submittedName>
        <fullName evidence="3">IS21 family transposase</fullName>
    </submittedName>
</protein>
<dbReference type="Gene3D" id="3.30.420.10">
    <property type="entry name" value="Ribonuclease H-like superfamily/Ribonuclease H"/>
    <property type="match status" value="1"/>
</dbReference>
<dbReference type="PANTHER" id="PTHR35004">
    <property type="entry name" value="TRANSPOSASE RV3428C-RELATED"/>
    <property type="match status" value="1"/>
</dbReference>
<dbReference type="GO" id="GO:0003676">
    <property type="term" value="F:nucleic acid binding"/>
    <property type="evidence" value="ECO:0007669"/>
    <property type="project" value="InterPro"/>
</dbReference>
<dbReference type="SUPFAM" id="SSF53098">
    <property type="entry name" value="Ribonuclease H-like"/>
    <property type="match status" value="1"/>
</dbReference>
<evidence type="ECO:0000313" key="3">
    <source>
        <dbReference type="EMBL" id="NKE69128.1"/>
    </source>
</evidence>
<dbReference type="Pfam" id="PF22483">
    <property type="entry name" value="Mu-transpos_C_2"/>
    <property type="match status" value="1"/>
</dbReference>
<dbReference type="InterPro" id="IPR012337">
    <property type="entry name" value="RNaseH-like_sf"/>
</dbReference>
<accession>A0A7X6I959</accession>
<organism evidence="3 4">
    <name type="scientific">Ramlibacter lithotrophicus</name>
    <dbReference type="NCBI Taxonomy" id="2606681"/>
    <lineage>
        <taxon>Bacteria</taxon>
        <taxon>Pseudomonadati</taxon>
        <taxon>Pseudomonadota</taxon>
        <taxon>Betaproteobacteria</taxon>
        <taxon>Burkholderiales</taxon>
        <taxon>Comamonadaceae</taxon>
        <taxon>Ramlibacter</taxon>
    </lineage>
</organism>
<evidence type="ECO:0000313" key="4">
    <source>
        <dbReference type="Proteomes" id="UP000521868"/>
    </source>
</evidence>
<feature type="domain" description="Integrase catalytic" evidence="2">
    <location>
        <begin position="136"/>
        <end position="311"/>
    </location>
</feature>
<proteinExistence type="inferred from homology"/>
<dbReference type="Pfam" id="PF00665">
    <property type="entry name" value="rve"/>
    <property type="match status" value="1"/>
</dbReference>
<evidence type="ECO:0000256" key="1">
    <source>
        <dbReference type="ARBA" id="ARBA00009277"/>
    </source>
</evidence>
<keyword evidence="4" id="KW-1185">Reference proteome</keyword>
<dbReference type="NCBIfam" id="NF033546">
    <property type="entry name" value="transpos_IS21"/>
    <property type="match status" value="1"/>
</dbReference>
<dbReference type="AlphaFoldDB" id="A0A7X6I959"/>
<comment type="caution">
    <text evidence="3">The sequence shown here is derived from an EMBL/GenBank/DDBJ whole genome shotgun (WGS) entry which is preliminary data.</text>
</comment>
<dbReference type="InterPro" id="IPR054353">
    <property type="entry name" value="IstA-like_C"/>
</dbReference>
<dbReference type="PANTHER" id="PTHR35004:SF8">
    <property type="entry name" value="TRANSPOSASE RV3428C-RELATED"/>
    <property type="match status" value="1"/>
</dbReference>